<reference evidence="2 3" key="1">
    <citation type="journal article" date="2019" name="Environ. Microbiol.">
        <title>Species interactions and distinct microbial communities in high Arctic permafrost affected cryosols are associated with the CH4 and CO2 gas fluxes.</title>
        <authorList>
            <person name="Altshuler I."/>
            <person name="Hamel J."/>
            <person name="Turney S."/>
            <person name="Magnuson E."/>
            <person name="Levesque R."/>
            <person name="Greer C."/>
            <person name="Whyte L.G."/>
        </authorList>
    </citation>
    <scope>NUCLEOTIDE SEQUENCE [LARGE SCALE GENOMIC DNA]</scope>
    <source>
        <strain evidence="2 3">E6.1</strain>
    </source>
</reference>
<dbReference type="Proteomes" id="UP000319931">
    <property type="component" value="Unassembled WGS sequence"/>
</dbReference>
<protein>
    <submittedName>
        <fullName evidence="2">MaoC family dehydratase</fullName>
    </submittedName>
</protein>
<dbReference type="Pfam" id="PF01575">
    <property type="entry name" value="MaoC_dehydratas"/>
    <property type="match status" value="1"/>
</dbReference>
<dbReference type="SUPFAM" id="SSF54637">
    <property type="entry name" value="Thioesterase/thiol ester dehydrase-isomerase"/>
    <property type="match status" value="1"/>
</dbReference>
<name>A0A502FC69_9SPHN</name>
<organism evidence="2 3">
    <name type="scientific">Sphingomonas glacialis</name>
    <dbReference type="NCBI Taxonomy" id="658225"/>
    <lineage>
        <taxon>Bacteria</taxon>
        <taxon>Pseudomonadati</taxon>
        <taxon>Pseudomonadota</taxon>
        <taxon>Alphaproteobacteria</taxon>
        <taxon>Sphingomonadales</taxon>
        <taxon>Sphingomonadaceae</taxon>
        <taxon>Sphingomonas</taxon>
    </lineage>
</organism>
<comment type="caution">
    <text evidence="2">The sequence shown here is derived from an EMBL/GenBank/DDBJ whole genome shotgun (WGS) entry which is preliminary data.</text>
</comment>
<dbReference type="OrthoDB" id="9801735at2"/>
<feature type="domain" description="MaoC-like" evidence="1">
    <location>
        <begin position="23"/>
        <end position="129"/>
    </location>
</feature>
<keyword evidence="3" id="KW-1185">Reference proteome</keyword>
<gene>
    <name evidence="2" type="ORF">EAH76_22615</name>
</gene>
<proteinExistence type="predicted"/>
<dbReference type="InterPro" id="IPR002539">
    <property type="entry name" value="MaoC-like_dom"/>
</dbReference>
<evidence type="ECO:0000313" key="3">
    <source>
        <dbReference type="Proteomes" id="UP000319931"/>
    </source>
</evidence>
<dbReference type="AlphaFoldDB" id="A0A502FC69"/>
<dbReference type="CDD" id="cd03450">
    <property type="entry name" value="NodN"/>
    <property type="match status" value="1"/>
</dbReference>
<dbReference type="EMBL" id="RCZC01000012">
    <property type="protein sequence ID" value="TPG46962.1"/>
    <property type="molecule type" value="Genomic_DNA"/>
</dbReference>
<evidence type="ECO:0000313" key="2">
    <source>
        <dbReference type="EMBL" id="TPG46962.1"/>
    </source>
</evidence>
<dbReference type="PANTHER" id="PTHR42993:SF1">
    <property type="entry name" value="MAOC-LIKE DEHYDRATASE DOMAIN-CONTAINING PROTEIN"/>
    <property type="match status" value="1"/>
</dbReference>
<dbReference type="InterPro" id="IPR029069">
    <property type="entry name" value="HotDog_dom_sf"/>
</dbReference>
<evidence type="ECO:0000259" key="1">
    <source>
        <dbReference type="Pfam" id="PF01575"/>
    </source>
</evidence>
<dbReference type="InterPro" id="IPR039375">
    <property type="entry name" value="NodN-like"/>
</dbReference>
<sequence>MRRICFQGNAVTTVTAQEMTGRIGTEQVSDWVEVSQEMIDKFADATGDHQFIHVNPAMAAMTPFGGTIAHGFLTLSLMPLLSSKIIDPVTIEGVKMGINYGGNKVRFLQPVRSGKRVRGRFKLLSFDEKRPGQWQQTNEFTVEIEGEEKPAMIAEWMSQIFV</sequence>
<dbReference type="PANTHER" id="PTHR42993">
    <property type="entry name" value="MAOC-LIKE DEHYDRATASE DOMAIN-CONTAINING PROTEIN"/>
    <property type="match status" value="1"/>
</dbReference>
<accession>A0A502FC69</accession>
<dbReference type="Gene3D" id="3.10.129.10">
    <property type="entry name" value="Hotdog Thioesterase"/>
    <property type="match status" value="1"/>
</dbReference>